<accession>A0A921H588</accession>
<reference evidence="1" key="2">
    <citation type="submission" date="2021-09" db="EMBL/GenBank/DDBJ databases">
        <authorList>
            <person name="Gilroy R."/>
        </authorList>
    </citation>
    <scope>NUCLEOTIDE SEQUENCE</scope>
    <source>
        <strain evidence="1">6966</strain>
    </source>
</reference>
<sequence length="69" mass="8112">MMKRRTKLAKQPDNPPDRDIVIIATSPPTDCLTCIHHSVWKYNLIECKYRVCPQPNCKHNNITCVNYER</sequence>
<evidence type="ECO:0000313" key="2">
    <source>
        <dbReference type="Proteomes" id="UP000742098"/>
    </source>
</evidence>
<evidence type="ECO:0000313" key="1">
    <source>
        <dbReference type="EMBL" id="HJF70854.1"/>
    </source>
</evidence>
<gene>
    <name evidence="1" type="ORF">K8V05_08895</name>
</gene>
<name>A0A921H588_9BACT</name>
<dbReference type="EMBL" id="DYVS01000149">
    <property type="protein sequence ID" value="HJF70854.1"/>
    <property type="molecule type" value="Genomic_DNA"/>
</dbReference>
<comment type="caution">
    <text evidence="1">The sequence shown here is derived from an EMBL/GenBank/DDBJ whole genome shotgun (WGS) entry which is preliminary data.</text>
</comment>
<dbReference type="AlphaFoldDB" id="A0A921H588"/>
<protein>
    <submittedName>
        <fullName evidence="1">Uncharacterized protein</fullName>
    </submittedName>
</protein>
<reference evidence="1" key="1">
    <citation type="journal article" date="2021" name="PeerJ">
        <title>Extensive microbial diversity within the chicken gut microbiome revealed by metagenomics and culture.</title>
        <authorList>
            <person name="Gilroy R."/>
            <person name="Ravi A."/>
            <person name="Getino M."/>
            <person name="Pursley I."/>
            <person name="Horton D.L."/>
            <person name="Alikhan N.F."/>
            <person name="Baker D."/>
            <person name="Gharbi K."/>
            <person name="Hall N."/>
            <person name="Watson M."/>
            <person name="Adriaenssens E.M."/>
            <person name="Foster-Nyarko E."/>
            <person name="Jarju S."/>
            <person name="Secka A."/>
            <person name="Antonio M."/>
            <person name="Oren A."/>
            <person name="Chaudhuri R.R."/>
            <person name="La Ragione R."/>
            <person name="Hildebrand F."/>
            <person name="Pallen M.J."/>
        </authorList>
    </citation>
    <scope>NUCLEOTIDE SEQUENCE</scope>
    <source>
        <strain evidence="1">6966</strain>
    </source>
</reference>
<dbReference type="Proteomes" id="UP000742098">
    <property type="component" value="Unassembled WGS sequence"/>
</dbReference>
<proteinExistence type="predicted"/>
<organism evidence="1 2">
    <name type="scientific">Butyricimonas virosa</name>
    <dbReference type="NCBI Taxonomy" id="544645"/>
    <lineage>
        <taxon>Bacteria</taxon>
        <taxon>Pseudomonadati</taxon>
        <taxon>Bacteroidota</taxon>
        <taxon>Bacteroidia</taxon>
        <taxon>Bacteroidales</taxon>
        <taxon>Odoribacteraceae</taxon>
        <taxon>Butyricimonas</taxon>
    </lineage>
</organism>